<dbReference type="EC" id="3.5.1.68" evidence="1"/>
<dbReference type="SUPFAM" id="SSF53187">
    <property type="entry name" value="Zn-dependent exopeptidases"/>
    <property type="match status" value="1"/>
</dbReference>
<name>A0ABY4S6P8_AQUTE</name>
<proteinExistence type="predicted"/>
<accession>A0ABY4S6P8</accession>
<dbReference type="RefSeq" id="WP_250196331.1">
    <property type="nucleotide sequence ID" value="NZ_CP097635.1"/>
</dbReference>
<dbReference type="NCBIfam" id="TIGR02017">
    <property type="entry name" value="hutG_amidohyd"/>
    <property type="match status" value="1"/>
</dbReference>
<dbReference type="Pfam" id="PF05013">
    <property type="entry name" value="FGase"/>
    <property type="match status" value="1"/>
</dbReference>
<evidence type="ECO:0000313" key="2">
    <source>
        <dbReference type="Proteomes" id="UP001056201"/>
    </source>
</evidence>
<dbReference type="InterPro" id="IPR007709">
    <property type="entry name" value="N-FG_amidohydro"/>
</dbReference>
<dbReference type="Proteomes" id="UP001056201">
    <property type="component" value="Chromosome 1"/>
</dbReference>
<keyword evidence="1" id="KW-0378">Hydrolase</keyword>
<sequence length="269" mass="30518">MSDDTPYTLHRGHRPLLVSVPHAGREIPPTLIDRYLPRVLNVEDTDWHLDQLYDFVRELGASLLVPRYSRYVVDLNRPPDNQPMYPGVNNTELCPTRFFTGDPLYREGQAPTPEEVQLRVGRYWRPYHDALAAELQRLRAEHGHVVLFDAHSIKSELPWLFEGTLPALNLGTANGTACDPGLRDALAAVMAAQSVHSHVVDGRFKGGHITRHYGQPAQQVHAVQLEMCWRCYLQESTPAEWDALRAGEITPLLRQLVQTMLDWQPPAAR</sequence>
<protein>
    <submittedName>
        <fullName evidence="1">N-formylglutamate deformylase</fullName>
        <ecNumber evidence="1">3.5.1.68</ecNumber>
    </submittedName>
</protein>
<dbReference type="Gene3D" id="3.40.630.40">
    <property type="entry name" value="Zn-dependent exopeptidases"/>
    <property type="match status" value="1"/>
</dbReference>
<dbReference type="InterPro" id="IPR010247">
    <property type="entry name" value="HutG_amidohyd"/>
</dbReference>
<keyword evidence="2" id="KW-1185">Reference proteome</keyword>
<reference evidence="1" key="1">
    <citation type="submission" date="2022-05" db="EMBL/GenBank/DDBJ databases">
        <title>An RpoN-dependent PEP-CTERM gene is involved in floc formation of an Aquincola tertiaricarbonis strain.</title>
        <authorList>
            <person name="Qiu D."/>
            <person name="Xia M."/>
        </authorList>
    </citation>
    <scope>NUCLEOTIDE SEQUENCE</scope>
    <source>
        <strain evidence="1">RN12</strain>
    </source>
</reference>
<evidence type="ECO:0000313" key="1">
    <source>
        <dbReference type="EMBL" id="URI08109.1"/>
    </source>
</evidence>
<gene>
    <name evidence="1" type="primary">hutG</name>
    <name evidence="1" type="ORF">MW290_05885</name>
</gene>
<dbReference type="EMBL" id="CP097635">
    <property type="protein sequence ID" value="URI08109.1"/>
    <property type="molecule type" value="Genomic_DNA"/>
</dbReference>
<organism evidence="1 2">
    <name type="scientific">Aquincola tertiaricarbonis</name>
    <dbReference type="NCBI Taxonomy" id="391953"/>
    <lineage>
        <taxon>Bacteria</taxon>
        <taxon>Pseudomonadati</taxon>
        <taxon>Pseudomonadota</taxon>
        <taxon>Betaproteobacteria</taxon>
        <taxon>Burkholderiales</taxon>
        <taxon>Sphaerotilaceae</taxon>
        <taxon>Aquincola</taxon>
    </lineage>
</organism>
<dbReference type="GO" id="GO:0050129">
    <property type="term" value="F:N-formylglutamate deformylase activity"/>
    <property type="evidence" value="ECO:0007669"/>
    <property type="project" value="UniProtKB-EC"/>
</dbReference>